<sequence length="582" mass="67134">MMTTSTSDIFQKPTELKLDKLSFCPSTVKGLQEWLANLSILQLGDSSRSLFQALLEVSELQISETLRFDLVQVLHPNLENVLTSLEKHFFNQGLITTDRNDHIIELALLMRSHFAKVYIDIAKRVSQQITQNKFSLFAFNQKKNLQTARTVSSYYALQQLSLLLYQQHLLYSSPIPGQWLAAHQLLDSAIQNNFYLTNINQIQGTQHQLNNISQAYAQLILLDIFNTHQIRPGEIQGLFLCSFDWAKLIQILPKETTLSRYIVDASKDYPPTYNSQKNSHIQPNIFISTQALLDHLSEMQTKRAEPLSRDEKIFLTPALHFHIHNLLTNNIERKHERYEYSAQLQICFGLSVAHFYLSKGKNFNETLELEGNYNFQNESHLINSMNSNIPVETSSARMIDRESKQIYPAEVLDISVNGYRIRWTGPTPAHLKTGEFILVQENAHSQWRGGVIRWIKQSSEKSLELGLEILAQDLFPCAVMVKTDRTTQNYQPALLVQTSQLDEVQTSLIVPGSNMYREKQTIHLRLGDEDLKIYLVKAHLITQSFIRFDYELLNDQQEPLVQSFIQKQMNAIKNHDLWEALK</sequence>
<dbReference type="AlphaFoldDB" id="A0A1R7Q9G9"/>
<reference evidence="1 2" key="1">
    <citation type="submission" date="2017-02" db="EMBL/GenBank/DDBJ databases">
        <authorList>
            <person name="Peterson S.W."/>
        </authorList>
    </citation>
    <scope>NUCLEOTIDE SEQUENCE [LARGE SCALE GENOMIC DNA]</scope>
    <source>
        <strain evidence="1">C6</strain>
    </source>
</reference>
<dbReference type="EMBL" id="FUUY01000001">
    <property type="protein sequence ID" value="SJX20908.1"/>
    <property type="molecule type" value="Genomic_DNA"/>
</dbReference>
<dbReference type="Proteomes" id="UP000196240">
    <property type="component" value="Unassembled WGS sequence"/>
</dbReference>
<organism evidence="1 2">
    <name type="scientific">Acinetobacter johnsonii</name>
    <dbReference type="NCBI Taxonomy" id="40214"/>
    <lineage>
        <taxon>Bacteria</taxon>
        <taxon>Pseudomonadati</taxon>
        <taxon>Pseudomonadota</taxon>
        <taxon>Gammaproteobacteria</taxon>
        <taxon>Moraxellales</taxon>
        <taxon>Moraxellaceae</taxon>
        <taxon>Acinetobacter</taxon>
    </lineage>
</organism>
<evidence type="ECO:0000313" key="2">
    <source>
        <dbReference type="Proteomes" id="UP000196240"/>
    </source>
</evidence>
<proteinExistence type="predicted"/>
<name>A0A1R7Q9G9_ACIJO</name>
<gene>
    <name evidence="1" type="ORF">ACNJC6_00507</name>
</gene>
<protein>
    <recommendedName>
        <fullName evidence="3">GTPase</fullName>
    </recommendedName>
</protein>
<accession>A0A1R7Q9G9</accession>
<evidence type="ECO:0000313" key="1">
    <source>
        <dbReference type="EMBL" id="SJX20908.1"/>
    </source>
</evidence>
<evidence type="ECO:0008006" key="3">
    <source>
        <dbReference type="Google" id="ProtNLM"/>
    </source>
</evidence>